<proteinExistence type="predicted"/>
<dbReference type="EMBL" id="BAAARJ010000003">
    <property type="protein sequence ID" value="GAA2600982.1"/>
    <property type="molecule type" value="Genomic_DNA"/>
</dbReference>
<evidence type="ECO:0000313" key="1">
    <source>
        <dbReference type="EMBL" id="GAA2600982.1"/>
    </source>
</evidence>
<gene>
    <name evidence="1" type="ORF">GCM10009863_12870</name>
</gene>
<protein>
    <submittedName>
        <fullName evidence="1">Uncharacterized protein</fullName>
    </submittedName>
</protein>
<dbReference type="Proteomes" id="UP001501447">
    <property type="component" value="Unassembled WGS sequence"/>
</dbReference>
<evidence type="ECO:0000313" key="2">
    <source>
        <dbReference type="Proteomes" id="UP001501447"/>
    </source>
</evidence>
<organism evidence="1 2">
    <name type="scientific">Streptomyces axinellae</name>
    <dbReference type="NCBI Taxonomy" id="552788"/>
    <lineage>
        <taxon>Bacteria</taxon>
        <taxon>Bacillati</taxon>
        <taxon>Actinomycetota</taxon>
        <taxon>Actinomycetes</taxon>
        <taxon>Kitasatosporales</taxon>
        <taxon>Streptomycetaceae</taxon>
        <taxon>Streptomyces</taxon>
    </lineage>
</organism>
<dbReference type="RefSeq" id="WP_344562997.1">
    <property type="nucleotide sequence ID" value="NZ_BAAARJ010000003.1"/>
</dbReference>
<accession>A0ABN3PT62</accession>
<keyword evidence="2" id="KW-1185">Reference proteome</keyword>
<sequence>MRRTGGPGFYRFAVHGANHRVTWQAADNGINAAALSGDDNAAVRAQLHYFNTQWSPHSRQVAASDNATPVKGHPGQCTDHEDAAPARQLTEPQQRHVAATYLGAFFRRYLLGDTGQDKVLTGARHPDAAITEVDVTTAAP</sequence>
<comment type="caution">
    <text evidence="1">The sequence shown here is derived from an EMBL/GenBank/DDBJ whole genome shotgun (WGS) entry which is preliminary data.</text>
</comment>
<reference evidence="1 2" key="1">
    <citation type="journal article" date="2019" name="Int. J. Syst. Evol. Microbiol.">
        <title>The Global Catalogue of Microorganisms (GCM) 10K type strain sequencing project: providing services to taxonomists for standard genome sequencing and annotation.</title>
        <authorList>
            <consortium name="The Broad Institute Genomics Platform"/>
            <consortium name="The Broad Institute Genome Sequencing Center for Infectious Disease"/>
            <person name="Wu L."/>
            <person name="Ma J."/>
        </authorList>
    </citation>
    <scope>NUCLEOTIDE SEQUENCE [LARGE SCALE GENOMIC DNA]</scope>
    <source>
        <strain evidence="1 2">JCM 16373</strain>
    </source>
</reference>
<name>A0ABN3PT62_9ACTN</name>